<protein>
    <submittedName>
        <fullName evidence="1">Uncharacterized protein</fullName>
    </submittedName>
</protein>
<evidence type="ECO:0000313" key="1">
    <source>
        <dbReference type="EMBL" id="KAJ9094563.1"/>
    </source>
</evidence>
<dbReference type="EMBL" id="JASBWS010000137">
    <property type="protein sequence ID" value="KAJ9094563.1"/>
    <property type="molecule type" value="Genomic_DNA"/>
</dbReference>
<gene>
    <name evidence="1" type="ORF">QFC20_006878</name>
</gene>
<comment type="caution">
    <text evidence="1">The sequence shown here is derived from an EMBL/GenBank/DDBJ whole genome shotgun (WGS) entry which is preliminary data.</text>
</comment>
<proteinExistence type="predicted"/>
<accession>A0ACC2V651</accession>
<reference evidence="1" key="1">
    <citation type="submission" date="2023-04" db="EMBL/GenBank/DDBJ databases">
        <title>Draft Genome sequencing of Naganishia species isolated from polar environments using Oxford Nanopore Technology.</title>
        <authorList>
            <person name="Leo P."/>
            <person name="Venkateswaran K."/>
        </authorList>
    </citation>
    <scope>NUCLEOTIDE SEQUENCE</scope>
    <source>
        <strain evidence="1">MNA-CCFEE 5262</strain>
    </source>
</reference>
<dbReference type="Proteomes" id="UP001230649">
    <property type="component" value="Unassembled WGS sequence"/>
</dbReference>
<keyword evidence="2" id="KW-1185">Reference proteome</keyword>
<organism evidence="1 2">
    <name type="scientific">Naganishia adeliensis</name>
    <dbReference type="NCBI Taxonomy" id="92952"/>
    <lineage>
        <taxon>Eukaryota</taxon>
        <taxon>Fungi</taxon>
        <taxon>Dikarya</taxon>
        <taxon>Basidiomycota</taxon>
        <taxon>Agaricomycotina</taxon>
        <taxon>Tremellomycetes</taxon>
        <taxon>Filobasidiales</taxon>
        <taxon>Filobasidiaceae</taxon>
        <taxon>Naganishia</taxon>
    </lineage>
</organism>
<sequence length="502" mass="53741">MSHYTPVDNPRASVYSTDLNDYYDGGAIPAPHRLTGYTSSFGTPTASETDLPRIQSVGSIALMTQTPRASMMSYADPYDGEAYDKEEIMMDPQGRSAARLAQRRGDPAGYVPAAVGLGALGGDAYEPPYTAQPKKSRRKWILAALAALVLLGLGVGLGVGLTVGKKSSNGTSTSNAATTGKTTGKTADGDDPSVFDKDSRLHNSFWAFAYTPQNVLLPACGASQANVTRDIQLLSQLTNKLRLYGANCNQTALVLQAIRDTKVDLKVHVAVYVDSNEQAYEDQVTAIEAALKTYGTENVLGITVGNEYILNQQSAGLSTATATQTILTRIQEMNTTVQGWGLDKVLPLGTSDAGSLMSTTLASGIDYFHANVHPWFGTVAIDDAAAWTNNFFQEFDVDIANSVPNKPRCAIAETGWPTDTMTASEGNNGVTGAQGDASIANLQIFLDTFVCQANANGTDYFFFEAFDEPWKAQYGGVEPYWGLFDSDRNLKSGLTIPECSHT</sequence>
<evidence type="ECO:0000313" key="2">
    <source>
        <dbReference type="Proteomes" id="UP001230649"/>
    </source>
</evidence>
<name>A0ACC2V651_9TREE</name>